<evidence type="ECO:0000313" key="4">
    <source>
        <dbReference type="Proteomes" id="UP000177885"/>
    </source>
</evidence>
<dbReference type="STRING" id="1802385.A2856_00095"/>
<dbReference type="PANTHER" id="PTHR46093:SF18">
    <property type="entry name" value="FIBRONECTIN TYPE-III DOMAIN-CONTAINING PROTEIN"/>
    <property type="match status" value="1"/>
</dbReference>
<keyword evidence="2" id="KW-0677">Repeat</keyword>
<organism evidence="3 4">
    <name type="scientific">Candidatus Uhrbacteria bacterium RIFCSPHIGHO2_01_FULL_63_20</name>
    <dbReference type="NCBI Taxonomy" id="1802385"/>
    <lineage>
        <taxon>Bacteria</taxon>
        <taxon>Candidatus Uhriibacteriota</taxon>
    </lineage>
</organism>
<accession>A0A1F7TMW8</accession>
<gene>
    <name evidence="3" type="ORF">A2856_00095</name>
</gene>
<reference evidence="3 4" key="1">
    <citation type="journal article" date="2016" name="Nat. Commun.">
        <title>Thousands of microbial genomes shed light on interconnected biogeochemical processes in an aquifer system.</title>
        <authorList>
            <person name="Anantharaman K."/>
            <person name="Brown C.T."/>
            <person name="Hug L.A."/>
            <person name="Sharon I."/>
            <person name="Castelle C.J."/>
            <person name="Probst A.J."/>
            <person name="Thomas B.C."/>
            <person name="Singh A."/>
            <person name="Wilkins M.J."/>
            <person name="Karaoz U."/>
            <person name="Brodie E.L."/>
            <person name="Williams K.H."/>
            <person name="Hubbard S.S."/>
            <person name="Banfield J.F."/>
        </authorList>
    </citation>
    <scope>NUCLEOTIDE SEQUENCE [LARGE SCALE GENOMIC DNA]</scope>
</reference>
<dbReference type="Gene3D" id="2.120.10.80">
    <property type="entry name" value="Kelch-type beta propeller"/>
    <property type="match status" value="2"/>
</dbReference>
<evidence type="ECO:0000256" key="2">
    <source>
        <dbReference type="ARBA" id="ARBA00022737"/>
    </source>
</evidence>
<evidence type="ECO:0000256" key="1">
    <source>
        <dbReference type="ARBA" id="ARBA00022441"/>
    </source>
</evidence>
<dbReference type="EMBL" id="MGDT01000004">
    <property type="protein sequence ID" value="OGL66894.1"/>
    <property type="molecule type" value="Genomic_DNA"/>
</dbReference>
<proteinExistence type="predicted"/>
<dbReference type="InterPro" id="IPR015915">
    <property type="entry name" value="Kelch-typ_b-propeller"/>
</dbReference>
<evidence type="ECO:0000313" key="3">
    <source>
        <dbReference type="EMBL" id="OGL66894.1"/>
    </source>
</evidence>
<dbReference type="AlphaFoldDB" id="A0A1F7TMW8"/>
<sequence>MVIGPFPTQDFNRDFVQNQMWWDGAIVHVHLDDVDDWEPSVADDCGGLVVVENPPEGPICGDDICSSLAESFSTCPQDCAAPPQECTDARTDEDGDGLIGCADPDCAGVPICTTPDTVQCWAPNAGDAIYPWALDANGDGLYIFEVCNSGEHCEDTSSTTAVCAVDCLSDCAARGAVCGDDGCGGACGPPTACDGTPPSECFDENRVREYQLNSGACFDGQCVWSPNIVNCEFGCRNSACCAPAPCGDRECGPDPNGCNAGGCGSGCAPGDTCVDGYCVCPQQCAGRECGDDGCGDPSGCGSCPGANDFCDGFGQCQCTLTCPAGAQCGVDGCGRSCGTCAPANDCLGNFCVCRQQCGGVTCGDDGCGNATGCGACPGGFACELGQCICQPACAGRVCGDDGCGDPDGCGSCSGTDACETATGQCVATCAPDCLAKECGDDGCGLADGCGTCGANATCTVDGLCSQWSATAITGAPAARTGHIAAWTGAELIVWGGLNKNTGGRLTPSTNTWTTMTTTGAPLKRDGAAGVWTGTRLLVFGGVNSVAGHLNDGGSYNPGIDSWTALSTTGAPTPRRLPGAVWTGSLMLVWGGRNDATGFRDGGEYDPSTNTWTAIPGVFDVNSGRSQPAALWTGSRMLVWGGEGIGAGGTYPNTGALYNPSNNSWTLMSTTNAPTGRFFMAYAWSGQEFLVWGGYGDTQQTDTGGRYNPATDTWTPMTTVNAPSPRVKVSGDWIGAPVNRFVVWGGLGPPGNVFFDDGGAYDPTTDTWQPLDAIGAPTVRHSMSVTAAGSDVIVWGGEGPGGTLLNDGGRYAP</sequence>
<dbReference type="Pfam" id="PF24681">
    <property type="entry name" value="Kelch_KLHDC2_KLHL20_DRC7"/>
    <property type="match status" value="1"/>
</dbReference>
<dbReference type="Proteomes" id="UP000177885">
    <property type="component" value="Unassembled WGS sequence"/>
</dbReference>
<dbReference type="PANTHER" id="PTHR46093">
    <property type="entry name" value="ACYL-COA-BINDING DOMAIN-CONTAINING PROTEIN 5"/>
    <property type="match status" value="1"/>
</dbReference>
<keyword evidence="1" id="KW-0880">Kelch repeat</keyword>
<name>A0A1F7TMW8_9BACT</name>
<comment type="caution">
    <text evidence="3">The sequence shown here is derived from an EMBL/GenBank/DDBJ whole genome shotgun (WGS) entry which is preliminary data.</text>
</comment>
<protein>
    <submittedName>
        <fullName evidence="3">Uncharacterized protein</fullName>
    </submittedName>
</protein>
<dbReference type="SUPFAM" id="SSF117281">
    <property type="entry name" value="Kelch motif"/>
    <property type="match status" value="1"/>
</dbReference>